<dbReference type="Gene3D" id="3.40.50.720">
    <property type="entry name" value="NAD(P)-binding Rossmann-like Domain"/>
    <property type="match status" value="1"/>
</dbReference>
<accession>A0A1H2PR26</accession>
<dbReference type="PROSITE" id="PS00061">
    <property type="entry name" value="ADH_SHORT"/>
    <property type="match status" value="1"/>
</dbReference>
<evidence type="ECO:0000256" key="3">
    <source>
        <dbReference type="RuleBase" id="RU000363"/>
    </source>
</evidence>
<name>A0A1H2PR26_9BURK</name>
<keyword evidence="2" id="KW-0560">Oxidoreductase</keyword>
<dbReference type="AlphaFoldDB" id="A0A1H2PR26"/>
<dbReference type="PANTHER" id="PTHR44196">
    <property type="entry name" value="DEHYDROGENASE/REDUCTASE SDR FAMILY MEMBER 7B"/>
    <property type="match status" value="1"/>
</dbReference>
<evidence type="ECO:0000313" key="6">
    <source>
        <dbReference type="EMBL" id="SDV49326.1"/>
    </source>
</evidence>
<dbReference type="PANTHER" id="PTHR44196:SF1">
    <property type="entry name" value="DEHYDROGENASE_REDUCTASE SDR FAMILY MEMBER 7B"/>
    <property type="match status" value="1"/>
</dbReference>
<dbReference type="SMART" id="SM00822">
    <property type="entry name" value="PKS_KR"/>
    <property type="match status" value="1"/>
</dbReference>
<proteinExistence type="inferred from homology"/>
<dbReference type="SUPFAM" id="SSF51735">
    <property type="entry name" value="NAD(P)-binding Rossmann-fold domains"/>
    <property type="match status" value="1"/>
</dbReference>
<keyword evidence="4" id="KW-0812">Transmembrane</keyword>
<protein>
    <submittedName>
        <fullName evidence="6">Short-chain dehydrogenase</fullName>
    </submittedName>
</protein>
<dbReference type="EMBL" id="FNLO01000007">
    <property type="protein sequence ID" value="SDV49326.1"/>
    <property type="molecule type" value="Genomic_DNA"/>
</dbReference>
<dbReference type="InterPro" id="IPR020904">
    <property type="entry name" value="Sc_DH/Rdtase_CS"/>
</dbReference>
<gene>
    <name evidence="6" type="ORF">SAMN05216551_107245</name>
</gene>
<evidence type="ECO:0000256" key="1">
    <source>
        <dbReference type="ARBA" id="ARBA00006484"/>
    </source>
</evidence>
<feature type="transmembrane region" description="Helical" evidence="4">
    <location>
        <begin position="311"/>
        <end position="329"/>
    </location>
</feature>
<dbReference type="InterPro" id="IPR057326">
    <property type="entry name" value="KR_dom"/>
</dbReference>
<evidence type="ECO:0000259" key="5">
    <source>
        <dbReference type="SMART" id="SM00822"/>
    </source>
</evidence>
<comment type="similarity">
    <text evidence="1 3">Belongs to the short-chain dehydrogenases/reductases (SDR) family.</text>
</comment>
<evidence type="ECO:0000256" key="4">
    <source>
        <dbReference type="SAM" id="Phobius"/>
    </source>
</evidence>
<keyword evidence="4" id="KW-1133">Transmembrane helix</keyword>
<dbReference type="PRINTS" id="PR00081">
    <property type="entry name" value="GDHRDH"/>
</dbReference>
<evidence type="ECO:0000313" key="7">
    <source>
        <dbReference type="Proteomes" id="UP000243719"/>
    </source>
</evidence>
<dbReference type="NCBIfam" id="NF005495">
    <property type="entry name" value="PRK07109.1"/>
    <property type="match status" value="1"/>
</dbReference>
<dbReference type="InterPro" id="IPR036291">
    <property type="entry name" value="NAD(P)-bd_dom_sf"/>
</dbReference>
<dbReference type="GO" id="GO:0016491">
    <property type="term" value="F:oxidoreductase activity"/>
    <property type="evidence" value="ECO:0007669"/>
    <property type="project" value="UniProtKB-KW"/>
</dbReference>
<dbReference type="GO" id="GO:0016020">
    <property type="term" value="C:membrane"/>
    <property type="evidence" value="ECO:0007669"/>
    <property type="project" value="TreeGrafter"/>
</dbReference>
<dbReference type="Pfam" id="PF00106">
    <property type="entry name" value="adh_short"/>
    <property type="match status" value="1"/>
</dbReference>
<dbReference type="STRING" id="1770053.SAMN05216551_107245"/>
<dbReference type="Proteomes" id="UP000243719">
    <property type="component" value="Unassembled WGS sequence"/>
</dbReference>
<dbReference type="InterPro" id="IPR002347">
    <property type="entry name" value="SDR_fam"/>
</dbReference>
<dbReference type="PRINTS" id="PR00080">
    <property type="entry name" value="SDRFAMILY"/>
</dbReference>
<evidence type="ECO:0000256" key="2">
    <source>
        <dbReference type="ARBA" id="ARBA00023002"/>
    </source>
</evidence>
<feature type="domain" description="Ketoreductase" evidence="5">
    <location>
        <begin position="9"/>
        <end position="182"/>
    </location>
</feature>
<organism evidence="6 7">
    <name type="scientific">Chitinasiproducens palmae</name>
    <dbReference type="NCBI Taxonomy" id="1770053"/>
    <lineage>
        <taxon>Bacteria</taxon>
        <taxon>Pseudomonadati</taxon>
        <taxon>Pseudomonadota</taxon>
        <taxon>Betaproteobacteria</taxon>
        <taxon>Burkholderiales</taxon>
        <taxon>Burkholderiaceae</taxon>
        <taxon>Chitinasiproducens</taxon>
    </lineage>
</organism>
<reference evidence="7" key="1">
    <citation type="submission" date="2016-09" db="EMBL/GenBank/DDBJ databases">
        <authorList>
            <person name="Varghese N."/>
            <person name="Submissions S."/>
        </authorList>
    </citation>
    <scope>NUCLEOTIDE SEQUENCE [LARGE SCALE GENOMIC DNA]</scope>
    <source>
        <strain evidence="7">JS23</strain>
    </source>
</reference>
<sequence length="338" mass="36158">MKLKPIDQQTIVITGASSGIGLVTARMASRRGARLFLIARDSAALQSLADELNAAGGNAAFAVADVGDSDQLETAAQQAIDRFGGFDTWINNAGVSIYGKLEDVSLDDQRRLFDTNFWGTVQGARIAARHLKARGGAIINLGSELSDIAVPLQGVYCASKHAVKGYTDALRMELLAENAPVSVTLIKPAGIDTMFVAHAKNYLDVEPKLPAPVYAPEVVARAILEAAERPQRDIYVGGASRAFSIAGRQAPSTYDALMKRIGARMQLTSKPRETQDDSLYASTAPLQERSGKNGFVLESSAYTRAVHESRATTWLAASGLVGLGIALFAQQARRRPRT</sequence>
<keyword evidence="7" id="KW-1185">Reference proteome</keyword>
<keyword evidence="4" id="KW-0472">Membrane</keyword>
<dbReference type="RefSeq" id="WP_235837951.1">
    <property type="nucleotide sequence ID" value="NZ_FNLO01000007.1"/>
</dbReference>